<dbReference type="GO" id="GO:0005829">
    <property type="term" value="C:cytosol"/>
    <property type="evidence" value="ECO:0007669"/>
    <property type="project" value="TreeGrafter"/>
</dbReference>
<evidence type="ECO:0000256" key="8">
    <source>
        <dbReference type="ARBA" id="ARBA00022691"/>
    </source>
</evidence>
<dbReference type="PRINTS" id="PR02008">
    <property type="entry name" value="RCMTFAMILY"/>
</dbReference>
<keyword evidence="6 13" id="KW-0489">Methyltransferase</keyword>
<dbReference type="PROSITE" id="PS51686">
    <property type="entry name" value="SAM_MT_RSMB_NOP"/>
    <property type="match status" value="1"/>
</dbReference>
<feature type="binding site" evidence="13">
    <location>
        <position position="322"/>
    </location>
    <ligand>
        <name>S-adenosyl-L-methionine</name>
        <dbReference type="ChEBI" id="CHEBI:59789"/>
    </ligand>
</feature>
<dbReference type="GO" id="GO:0006355">
    <property type="term" value="P:regulation of DNA-templated transcription"/>
    <property type="evidence" value="ECO:0007669"/>
    <property type="project" value="InterPro"/>
</dbReference>
<evidence type="ECO:0000256" key="9">
    <source>
        <dbReference type="ARBA" id="ARBA00022884"/>
    </source>
</evidence>
<reference evidence="15" key="1">
    <citation type="journal article" date="2014" name="Int. J. Syst. Evol. Microbiol.">
        <title>Complete genome sequence of Corynebacterium casei LMG S-19264T (=DSM 44701T), isolated from a smear-ripened cheese.</title>
        <authorList>
            <consortium name="US DOE Joint Genome Institute (JGI-PGF)"/>
            <person name="Walter F."/>
            <person name="Albersmeier A."/>
            <person name="Kalinowski J."/>
            <person name="Ruckert C."/>
        </authorList>
    </citation>
    <scope>NUCLEOTIDE SEQUENCE</scope>
    <source>
        <strain evidence="15">KCTC 12711</strain>
    </source>
</reference>
<evidence type="ECO:0000256" key="4">
    <source>
        <dbReference type="ARBA" id="ARBA00022490"/>
    </source>
</evidence>
<dbReference type="GO" id="GO:0070475">
    <property type="term" value="P:rRNA base methylation"/>
    <property type="evidence" value="ECO:0007669"/>
    <property type="project" value="TreeGrafter"/>
</dbReference>
<dbReference type="EC" id="2.1.1.176" evidence="3"/>
<dbReference type="Gene3D" id="3.40.50.150">
    <property type="entry name" value="Vaccinia Virus protein VP39"/>
    <property type="match status" value="1"/>
</dbReference>
<dbReference type="CDD" id="cd02440">
    <property type="entry name" value="AdoMet_MTases"/>
    <property type="match status" value="1"/>
</dbReference>
<proteinExistence type="inferred from homology"/>
<evidence type="ECO:0000256" key="12">
    <source>
        <dbReference type="ARBA" id="ARBA00047283"/>
    </source>
</evidence>
<evidence type="ECO:0000256" key="5">
    <source>
        <dbReference type="ARBA" id="ARBA00022552"/>
    </source>
</evidence>
<keyword evidence="8 13" id="KW-0949">S-adenosyl-L-methionine</keyword>
<dbReference type="Pfam" id="PF01189">
    <property type="entry name" value="Methyltr_RsmB-F"/>
    <property type="match status" value="1"/>
</dbReference>
<evidence type="ECO:0000313" key="16">
    <source>
        <dbReference type="Proteomes" id="UP000614811"/>
    </source>
</evidence>
<comment type="caution">
    <text evidence="15">The sequence shown here is derived from an EMBL/GenBank/DDBJ whole genome shotgun (WGS) entry which is preliminary data.</text>
</comment>
<sequence>MASRLNTRAAAAQIAWQIIDKGQSLDACLSAFFEQNDFSPQDRGFVQELVYGVCRWHGELDWVASQLLQSPIRKKDRVVHFVLLVGLYQQRHLDTAAHAAVSETVSACQQLGKQWAKKLINGCLRSAQRTEYTLPQDVDSLCHPAWIRDAIIQAWPQHATAILSANNARPPMCLRVNSMRSTRTDYLARLTEQKIAATPDPFARDGIILTQPTPVTNLPDFSSGACSVQDTAAQIAADLLAPQPGMTVLDACAAPGGKTAHLLERCDNDLQLDALDISASRCLQLQATLDRLQLTAKVTTADASDATQWPPSASGYDRILIDAPCSGLGVIRRHPDIKHHRRPQDIDQLTQIQAALLDALWLQLKPGGRLLYMTCSVLPAENHLQIDQFVRRQKGVMLPAVPHPNALQLEHGVQTLPGVHAMDGFYYCLLEKTLG</sequence>
<keyword evidence="4" id="KW-0963">Cytoplasm</keyword>
<dbReference type="Pfam" id="PF22458">
    <property type="entry name" value="RsmF-B_ferredox"/>
    <property type="match status" value="1"/>
</dbReference>
<name>A0A918S1M4_9GAMM</name>
<evidence type="ECO:0000259" key="14">
    <source>
        <dbReference type="PROSITE" id="PS51686"/>
    </source>
</evidence>
<feature type="binding site" evidence="13">
    <location>
        <position position="302"/>
    </location>
    <ligand>
        <name>S-adenosyl-L-methionine</name>
        <dbReference type="ChEBI" id="CHEBI:59789"/>
    </ligand>
</feature>
<feature type="domain" description="SAM-dependent MTase RsmB/NOP-type" evidence="14">
    <location>
        <begin position="162"/>
        <end position="433"/>
    </location>
</feature>
<keyword evidence="9 13" id="KW-0694">RNA-binding</keyword>
<dbReference type="InterPro" id="IPR023267">
    <property type="entry name" value="RCMT"/>
</dbReference>
<evidence type="ECO:0000256" key="10">
    <source>
        <dbReference type="ARBA" id="ARBA00030399"/>
    </source>
</evidence>
<gene>
    <name evidence="15" type="primary">sun</name>
    <name evidence="15" type="ORF">GCM10008090_32390</name>
</gene>
<dbReference type="NCBIfam" id="TIGR00563">
    <property type="entry name" value="rsmB"/>
    <property type="match status" value="1"/>
</dbReference>
<evidence type="ECO:0000256" key="1">
    <source>
        <dbReference type="ARBA" id="ARBA00002724"/>
    </source>
</evidence>
<comment type="subcellular location">
    <subcellularLocation>
        <location evidence="2">Cytoplasm</location>
    </subcellularLocation>
</comment>
<feature type="binding site" evidence="13">
    <location>
        <position position="276"/>
    </location>
    <ligand>
        <name>S-adenosyl-L-methionine</name>
        <dbReference type="ChEBI" id="CHEBI:59789"/>
    </ligand>
</feature>
<keyword evidence="7 13" id="KW-0808">Transferase</keyword>
<dbReference type="AlphaFoldDB" id="A0A918S1M4"/>
<dbReference type="NCBIfam" id="NF008149">
    <property type="entry name" value="PRK10901.1"/>
    <property type="match status" value="1"/>
</dbReference>
<dbReference type="Pfam" id="PF01029">
    <property type="entry name" value="NusB"/>
    <property type="match status" value="1"/>
</dbReference>
<dbReference type="Proteomes" id="UP000614811">
    <property type="component" value="Unassembled WGS sequence"/>
</dbReference>
<dbReference type="InterPro" id="IPR029063">
    <property type="entry name" value="SAM-dependent_MTases_sf"/>
</dbReference>
<organism evidence="15 16">
    <name type="scientific">Arenicella chitinivorans</name>
    <dbReference type="NCBI Taxonomy" id="1329800"/>
    <lineage>
        <taxon>Bacteria</taxon>
        <taxon>Pseudomonadati</taxon>
        <taxon>Pseudomonadota</taxon>
        <taxon>Gammaproteobacteria</taxon>
        <taxon>Arenicellales</taxon>
        <taxon>Arenicellaceae</taxon>
        <taxon>Arenicella</taxon>
    </lineage>
</organism>
<accession>A0A918S1M4</accession>
<comment type="catalytic activity">
    <reaction evidence="12">
        <text>cytidine(967) in 16S rRNA + S-adenosyl-L-methionine = 5-methylcytidine(967) in 16S rRNA + S-adenosyl-L-homocysteine + H(+)</text>
        <dbReference type="Rhea" id="RHEA:42748"/>
        <dbReference type="Rhea" id="RHEA-COMP:10219"/>
        <dbReference type="Rhea" id="RHEA-COMP:10220"/>
        <dbReference type="ChEBI" id="CHEBI:15378"/>
        <dbReference type="ChEBI" id="CHEBI:57856"/>
        <dbReference type="ChEBI" id="CHEBI:59789"/>
        <dbReference type="ChEBI" id="CHEBI:74483"/>
        <dbReference type="ChEBI" id="CHEBI:82748"/>
        <dbReference type="EC" id="2.1.1.176"/>
    </reaction>
</comment>
<dbReference type="InterPro" id="IPR006027">
    <property type="entry name" value="NusB_RsmB_TIM44"/>
</dbReference>
<dbReference type="InterPro" id="IPR049560">
    <property type="entry name" value="MeTrfase_RsmB-F_NOP2_cat"/>
</dbReference>
<reference evidence="15" key="2">
    <citation type="submission" date="2020-09" db="EMBL/GenBank/DDBJ databases">
        <authorList>
            <person name="Sun Q."/>
            <person name="Kim S."/>
        </authorList>
    </citation>
    <scope>NUCLEOTIDE SEQUENCE</scope>
    <source>
        <strain evidence="15">KCTC 12711</strain>
    </source>
</reference>
<dbReference type="Gene3D" id="1.10.940.10">
    <property type="entry name" value="NusB-like"/>
    <property type="match status" value="1"/>
</dbReference>
<dbReference type="SUPFAM" id="SSF48013">
    <property type="entry name" value="NusB-like"/>
    <property type="match status" value="1"/>
</dbReference>
<comment type="similarity">
    <text evidence="13">Belongs to the class I-like SAM-binding methyltransferase superfamily. RsmB/NOP family.</text>
</comment>
<dbReference type="RefSeq" id="WP_189402754.1">
    <property type="nucleotide sequence ID" value="NZ_BMXA01000008.1"/>
</dbReference>
<dbReference type="InterPro" id="IPR004573">
    <property type="entry name" value="rRNA_ssu_MeTfrase_B"/>
</dbReference>
<keyword evidence="5" id="KW-0698">rRNA processing</keyword>
<feature type="binding site" evidence="13">
    <location>
        <begin position="252"/>
        <end position="258"/>
    </location>
    <ligand>
        <name>S-adenosyl-L-methionine</name>
        <dbReference type="ChEBI" id="CHEBI:59789"/>
    </ligand>
</feature>
<dbReference type="InterPro" id="IPR035926">
    <property type="entry name" value="NusB-like_sf"/>
</dbReference>
<dbReference type="PANTHER" id="PTHR22807">
    <property type="entry name" value="NOP2 YEAST -RELATED NOL1/NOP2/FMU SUN DOMAIN-CONTAINING"/>
    <property type="match status" value="1"/>
</dbReference>
<evidence type="ECO:0000256" key="6">
    <source>
        <dbReference type="ARBA" id="ARBA00022603"/>
    </source>
</evidence>
<dbReference type="GO" id="GO:0003723">
    <property type="term" value="F:RNA binding"/>
    <property type="evidence" value="ECO:0007669"/>
    <property type="project" value="UniProtKB-UniRule"/>
</dbReference>
<evidence type="ECO:0000256" key="13">
    <source>
        <dbReference type="PROSITE-ProRule" id="PRU01023"/>
    </source>
</evidence>
<protein>
    <recommendedName>
        <fullName evidence="3">16S rRNA (cytosine(967)-C(5))-methyltransferase</fullName>
        <ecNumber evidence="3">2.1.1.176</ecNumber>
    </recommendedName>
    <alternativeName>
        <fullName evidence="10">16S rRNA m5C967 methyltransferase</fullName>
    </alternativeName>
    <alternativeName>
        <fullName evidence="11">rRNA (cytosine-C(5)-)-methyltransferase RsmB</fullName>
    </alternativeName>
</protein>
<dbReference type="InterPro" id="IPR054728">
    <property type="entry name" value="RsmB-like_ferredoxin"/>
</dbReference>
<dbReference type="SUPFAM" id="SSF53335">
    <property type="entry name" value="S-adenosyl-L-methionine-dependent methyltransferases"/>
    <property type="match status" value="1"/>
</dbReference>
<evidence type="ECO:0000313" key="15">
    <source>
        <dbReference type="EMBL" id="GHA20066.1"/>
    </source>
</evidence>
<dbReference type="PANTHER" id="PTHR22807:SF61">
    <property type="entry name" value="NOL1_NOP2_SUN FAMILY PROTEIN _ ANTITERMINATION NUSB DOMAIN-CONTAINING PROTEIN"/>
    <property type="match status" value="1"/>
</dbReference>
<evidence type="ECO:0000256" key="11">
    <source>
        <dbReference type="ARBA" id="ARBA00031088"/>
    </source>
</evidence>
<dbReference type="GO" id="GO:0009383">
    <property type="term" value="F:rRNA (cytosine-C5-)-methyltransferase activity"/>
    <property type="evidence" value="ECO:0007669"/>
    <property type="project" value="TreeGrafter"/>
</dbReference>
<dbReference type="Gene3D" id="3.30.70.1170">
    <property type="entry name" value="Sun protein, domain 3"/>
    <property type="match status" value="1"/>
</dbReference>
<evidence type="ECO:0000256" key="2">
    <source>
        <dbReference type="ARBA" id="ARBA00004496"/>
    </source>
</evidence>
<dbReference type="InterPro" id="IPR001678">
    <property type="entry name" value="MeTrfase_RsmB-F_NOP2_dom"/>
</dbReference>
<feature type="active site" description="Nucleophile" evidence="13">
    <location>
        <position position="375"/>
    </location>
</feature>
<comment type="function">
    <text evidence="1">Specifically methylates the cytosine at position 967 (m5C967) of 16S rRNA.</text>
</comment>
<dbReference type="FunFam" id="3.40.50.150:FF:000022">
    <property type="entry name" value="Ribosomal RNA small subunit methyltransferase B"/>
    <property type="match status" value="1"/>
</dbReference>
<dbReference type="NCBIfam" id="NF011494">
    <property type="entry name" value="PRK14902.1"/>
    <property type="match status" value="1"/>
</dbReference>
<keyword evidence="16" id="KW-1185">Reference proteome</keyword>
<evidence type="ECO:0000256" key="3">
    <source>
        <dbReference type="ARBA" id="ARBA00012140"/>
    </source>
</evidence>
<evidence type="ECO:0000256" key="7">
    <source>
        <dbReference type="ARBA" id="ARBA00022679"/>
    </source>
</evidence>
<dbReference type="EMBL" id="BMXA01000008">
    <property type="protein sequence ID" value="GHA20066.1"/>
    <property type="molecule type" value="Genomic_DNA"/>
</dbReference>